<sequence length="383" mass="44190">MKNIFAICCCLFLATAAFSQKTIIDTISSKRLKEDRVISISLPASYGKEKDKKYPLLLLLDGEFMVPAFNGALEYGTYWEDIPEMIVVGINQNANNERETDTEFDKETGLPDGKGNDFFDFIGMELMPSIQKSYRIAPLKIIAGLDVTAAYANYFLYKDQPLFDAYIIISPEYPKGMEEQVPDRLSKIEKPIWYYHCVADGDLKKMTARIKKLDEDAKKVSKPTLNYRFDEFKGASHYSQVLFAIPNALYYFFSVYQPISMLEYNEKIAPLPEGYVKYLIDKYNKIEQAMGMKMKIRISDFKAIEAAIIKNKAYNEFDELAQLADKYYPKTMLADYEMAQMYEKKEMIDKAIKTYMHAYQMEPIGDLTKDMMIDKADELKASK</sequence>
<keyword evidence="3" id="KW-1185">Reference proteome</keyword>
<dbReference type="InterPro" id="IPR029058">
    <property type="entry name" value="AB_hydrolase_fold"/>
</dbReference>
<protein>
    <submittedName>
        <fullName evidence="2">Alpha/beta hydrolase</fullName>
    </submittedName>
</protein>
<dbReference type="InterPro" id="IPR011990">
    <property type="entry name" value="TPR-like_helical_dom_sf"/>
</dbReference>
<keyword evidence="1" id="KW-0732">Signal</keyword>
<evidence type="ECO:0000313" key="3">
    <source>
        <dbReference type="Proteomes" id="UP000712080"/>
    </source>
</evidence>
<dbReference type="AlphaFoldDB" id="A0A972FLI7"/>
<reference evidence="2" key="1">
    <citation type="submission" date="2020-02" db="EMBL/GenBank/DDBJ databases">
        <title>Flavobacterium sp. genome.</title>
        <authorList>
            <person name="Jung H.S."/>
            <person name="Baek J.H."/>
            <person name="Jeon C.O."/>
        </authorList>
    </citation>
    <scope>NUCLEOTIDE SEQUENCE</scope>
    <source>
        <strain evidence="2">SE-s28</strain>
    </source>
</reference>
<evidence type="ECO:0000313" key="2">
    <source>
        <dbReference type="EMBL" id="NMH28216.1"/>
    </source>
</evidence>
<dbReference type="GO" id="GO:0016787">
    <property type="term" value="F:hydrolase activity"/>
    <property type="evidence" value="ECO:0007669"/>
    <property type="project" value="UniProtKB-KW"/>
</dbReference>
<comment type="caution">
    <text evidence="2">The sequence shown here is derived from an EMBL/GenBank/DDBJ whole genome shotgun (WGS) entry which is preliminary data.</text>
</comment>
<evidence type="ECO:0000256" key="1">
    <source>
        <dbReference type="SAM" id="SignalP"/>
    </source>
</evidence>
<dbReference type="RefSeq" id="WP_169527330.1">
    <property type="nucleotide sequence ID" value="NZ_JAAMPU010000105.1"/>
</dbReference>
<name>A0A972FLI7_9FLAO</name>
<dbReference type="SUPFAM" id="SSF53474">
    <property type="entry name" value="alpha/beta-Hydrolases"/>
    <property type="match status" value="1"/>
</dbReference>
<dbReference type="PANTHER" id="PTHR48098:SF6">
    <property type="entry name" value="FERRI-BACILLIBACTIN ESTERASE BESA"/>
    <property type="match status" value="1"/>
</dbReference>
<dbReference type="Gene3D" id="3.40.50.1820">
    <property type="entry name" value="alpha/beta hydrolase"/>
    <property type="match status" value="1"/>
</dbReference>
<proteinExistence type="predicted"/>
<dbReference type="InterPro" id="IPR050583">
    <property type="entry name" value="Mycobacterial_A85_antigen"/>
</dbReference>
<dbReference type="Pfam" id="PF00756">
    <property type="entry name" value="Esterase"/>
    <property type="match status" value="1"/>
</dbReference>
<dbReference type="Proteomes" id="UP000712080">
    <property type="component" value="Unassembled WGS sequence"/>
</dbReference>
<organism evidence="2 3">
    <name type="scientific">Flavobacterium silvaticum</name>
    <dbReference type="NCBI Taxonomy" id="1852020"/>
    <lineage>
        <taxon>Bacteria</taxon>
        <taxon>Pseudomonadati</taxon>
        <taxon>Bacteroidota</taxon>
        <taxon>Flavobacteriia</taxon>
        <taxon>Flavobacteriales</taxon>
        <taxon>Flavobacteriaceae</taxon>
        <taxon>Flavobacterium</taxon>
    </lineage>
</organism>
<feature type="chain" id="PRO_5037202290" evidence="1">
    <location>
        <begin position="20"/>
        <end position="383"/>
    </location>
</feature>
<dbReference type="Gene3D" id="1.25.40.10">
    <property type="entry name" value="Tetratricopeptide repeat domain"/>
    <property type="match status" value="1"/>
</dbReference>
<gene>
    <name evidence="2" type="ORF">G6047_09245</name>
</gene>
<feature type="signal peptide" evidence="1">
    <location>
        <begin position="1"/>
        <end position="19"/>
    </location>
</feature>
<keyword evidence="2" id="KW-0378">Hydrolase</keyword>
<dbReference type="PANTHER" id="PTHR48098">
    <property type="entry name" value="ENTEROCHELIN ESTERASE-RELATED"/>
    <property type="match status" value="1"/>
</dbReference>
<accession>A0A972FLI7</accession>
<dbReference type="InterPro" id="IPR000801">
    <property type="entry name" value="Esterase-like"/>
</dbReference>
<dbReference type="EMBL" id="JAAMPU010000105">
    <property type="protein sequence ID" value="NMH28216.1"/>
    <property type="molecule type" value="Genomic_DNA"/>
</dbReference>